<organism evidence="1 2">
    <name type="scientific">Subtercola boreus</name>
    <dbReference type="NCBI Taxonomy" id="120213"/>
    <lineage>
        <taxon>Bacteria</taxon>
        <taxon>Bacillati</taxon>
        <taxon>Actinomycetota</taxon>
        <taxon>Actinomycetes</taxon>
        <taxon>Micrococcales</taxon>
        <taxon>Microbacteriaceae</taxon>
        <taxon>Subtercola</taxon>
    </lineage>
</organism>
<proteinExistence type="predicted"/>
<dbReference type="EMBL" id="NBXE01000054">
    <property type="protein sequence ID" value="RFA24393.1"/>
    <property type="molecule type" value="Genomic_DNA"/>
</dbReference>
<dbReference type="RefSeq" id="WP_116420206.1">
    <property type="nucleotide sequence ID" value="NZ_NBXD01000070.1"/>
</dbReference>
<comment type="caution">
    <text evidence="1">The sequence shown here is derived from an EMBL/GenBank/DDBJ whole genome shotgun (WGS) entry which is preliminary data.</text>
</comment>
<gene>
    <name evidence="1" type="ORF">B7R25_16865</name>
</gene>
<evidence type="ECO:0000313" key="2">
    <source>
        <dbReference type="Proteomes" id="UP000257080"/>
    </source>
</evidence>
<evidence type="ECO:0000313" key="1">
    <source>
        <dbReference type="EMBL" id="RFA24393.1"/>
    </source>
</evidence>
<dbReference type="Proteomes" id="UP000257080">
    <property type="component" value="Unassembled WGS sequence"/>
</dbReference>
<reference evidence="1 2" key="1">
    <citation type="submission" date="2017-04" db="EMBL/GenBank/DDBJ databases">
        <title>Comparative genome analysis of Subtercola boreus.</title>
        <authorList>
            <person name="Cho Y.-J."/>
            <person name="Cho A."/>
            <person name="Kim O.-S."/>
            <person name="Lee J.-I."/>
        </authorList>
    </citation>
    <scope>NUCLEOTIDE SEQUENCE [LARGE SCALE GENOMIC DNA]</scope>
    <source>
        <strain evidence="1 2">P28004</strain>
    </source>
</reference>
<dbReference type="AlphaFoldDB" id="A0A3E0W8E8"/>
<accession>A0A3E0W8E8</accession>
<sequence>MKTTVEDEAVATVKHDVVDGQLVEQLIGRTREQVLTLTGPGWPAGSADEMVLESASEGELIGHLGYGKHERAGDVSMARNGIRTKTVLTSIRGQVPGGGVAVVPSV</sequence>
<name>A0A3E0W8E8_9MICO</name>
<protein>
    <submittedName>
        <fullName evidence="1">Uncharacterized protein</fullName>
    </submittedName>
</protein>